<dbReference type="PANTHER" id="PTHR31635:SF196">
    <property type="entry name" value="REVERSE TRANSCRIPTASE DOMAIN-CONTAINING PROTEIN-RELATED"/>
    <property type="match status" value="1"/>
</dbReference>
<evidence type="ECO:0000256" key="1">
    <source>
        <dbReference type="SAM" id="MobiDB-lite"/>
    </source>
</evidence>
<evidence type="ECO:0000313" key="3">
    <source>
        <dbReference type="Proteomes" id="UP001066276"/>
    </source>
</evidence>
<dbReference type="AlphaFoldDB" id="A0AAV7LX22"/>
<proteinExistence type="predicted"/>
<evidence type="ECO:0008006" key="4">
    <source>
        <dbReference type="Google" id="ProtNLM"/>
    </source>
</evidence>
<organism evidence="2 3">
    <name type="scientific">Pleurodeles waltl</name>
    <name type="common">Iberian ribbed newt</name>
    <dbReference type="NCBI Taxonomy" id="8319"/>
    <lineage>
        <taxon>Eukaryota</taxon>
        <taxon>Metazoa</taxon>
        <taxon>Chordata</taxon>
        <taxon>Craniata</taxon>
        <taxon>Vertebrata</taxon>
        <taxon>Euteleostomi</taxon>
        <taxon>Amphibia</taxon>
        <taxon>Batrachia</taxon>
        <taxon>Caudata</taxon>
        <taxon>Salamandroidea</taxon>
        <taxon>Salamandridae</taxon>
        <taxon>Pleurodelinae</taxon>
        <taxon>Pleurodeles</taxon>
    </lineage>
</organism>
<evidence type="ECO:0000313" key="2">
    <source>
        <dbReference type="EMBL" id="KAJ1095354.1"/>
    </source>
</evidence>
<comment type="caution">
    <text evidence="2">The sequence shown here is derived from an EMBL/GenBank/DDBJ whole genome shotgun (WGS) entry which is preliminary data.</text>
</comment>
<sequence>MKLLEARQAARPRSRRSLIGSTPGQIEEIRTALRQLARNKTPGTSGVLRYVANQLVKSYADVLREAQSLGHLTNTQRKALLEVLHKPGRDHLDVRSDTPLSLLNLDCKLLGKVLAIWLLPLMSQLINEDQSGFIPGINTFLNIRRLLRLKDGTSRGEHGRVAVSPDIVKAFDTLGFAFPEGGAAQHGLWSGIFGLDQYSVF</sequence>
<gene>
    <name evidence="2" type="ORF">NDU88_000519</name>
</gene>
<dbReference type="Proteomes" id="UP001066276">
    <property type="component" value="Chromosome 10"/>
</dbReference>
<keyword evidence="3" id="KW-1185">Reference proteome</keyword>
<feature type="region of interest" description="Disordered" evidence="1">
    <location>
        <begin position="1"/>
        <end position="21"/>
    </location>
</feature>
<dbReference type="EMBL" id="JANPWB010000014">
    <property type="protein sequence ID" value="KAJ1095354.1"/>
    <property type="molecule type" value="Genomic_DNA"/>
</dbReference>
<dbReference type="PANTHER" id="PTHR31635">
    <property type="entry name" value="REVERSE TRANSCRIPTASE DOMAIN-CONTAINING PROTEIN-RELATED"/>
    <property type="match status" value="1"/>
</dbReference>
<name>A0AAV7LX22_PLEWA</name>
<protein>
    <recommendedName>
        <fullName evidence="4">Reverse transcriptase</fullName>
    </recommendedName>
</protein>
<accession>A0AAV7LX22</accession>
<reference evidence="2" key="1">
    <citation type="journal article" date="2022" name="bioRxiv">
        <title>Sequencing and chromosome-scale assembly of the giantPleurodeles waltlgenome.</title>
        <authorList>
            <person name="Brown T."/>
            <person name="Elewa A."/>
            <person name="Iarovenko S."/>
            <person name="Subramanian E."/>
            <person name="Araus A.J."/>
            <person name="Petzold A."/>
            <person name="Susuki M."/>
            <person name="Suzuki K.-i.T."/>
            <person name="Hayashi T."/>
            <person name="Toyoda A."/>
            <person name="Oliveira C."/>
            <person name="Osipova E."/>
            <person name="Leigh N.D."/>
            <person name="Simon A."/>
            <person name="Yun M.H."/>
        </authorList>
    </citation>
    <scope>NUCLEOTIDE SEQUENCE</scope>
    <source>
        <strain evidence="2">20211129_DDA</strain>
        <tissue evidence="2">Liver</tissue>
    </source>
</reference>